<evidence type="ECO:0000256" key="8">
    <source>
        <dbReference type="ARBA" id="ARBA00022958"/>
    </source>
</evidence>
<dbReference type="EMBL" id="CAUJNA010001446">
    <property type="protein sequence ID" value="CAJ1386991.1"/>
    <property type="molecule type" value="Genomic_DNA"/>
</dbReference>
<dbReference type="PROSITE" id="PS50222">
    <property type="entry name" value="EF_HAND_2"/>
    <property type="match status" value="1"/>
</dbReference>
<dbReference type="CDD" id="cd00051">
    <property type="entry name" value="EFh"/>
    <property type="match status" value="1"/>
</dbReference>
<dbReference type="InterPro" id="IPR005821">
    <property type="entry name" value="Ion_trans_dom"/>
</dbReference>
<dbReference type="GO" id="GO:0005249">
    <property type="term" value="F:voltage-gated potassium channel activity"/>
    <property type="evidence" value="ECO:0007669"/>
    <property type="project" value="InterPro"/>
</dbReference>
<dbReference type="Pfam" id="PF13499">
    <property type="entry name" value="EF-hand_7"/>
    <property type="match status" value="1"/>
</dbReference>
<evidence type="ECO:0000256" key="3">
    <source>
        <dbReference type="ARBA" id="ARBA00022538"/>
    </source>
</evidence>
<evidence type="ECO:0000256" key="1">
    <source>
        <dbReference type="ARBA" id="ARBA00004141"/>
    </source>
</evidence>
<dbReference type="PANTHER" id="PTHR11537:SF254">
    <property type="entry name" value="POTASSIUM VOLTAGE-GATED CHANNEL PROTEIN SHAB"/>
    <property type="match status" value="1"/>
</dbReference>
<evidence type="ECO:0000256" key="2">
    <source>
        <dbReference type="ARBA" id="ARBA00022448"/>
    </source>
</evidence>
<dbReference type="InterPro" id="IPR011992">
    <property type="entry name" value="EF-hand-dom_pair"/>
</dbReference>
<feature type="transmembrane region" description="Helical" evidence="14">
    <location>
        <begin position="374"/>
        <end position="397"/>
    </location>
</feature>
<evidence type="ECO:0000256" key="4">
    <source>
        <dbReference type="ARBA" id="ARBA00022692"/>
    </source>
</evidence>
<protein>
    <recommendedName>
        <fullName evidence="15">EF-hand domain-containing protein</fullName>
    </recommendedName>
</protein>
<evidence type="ECO:0000256" key="14">
    <source>
        <dbReference type="SAM" id="Phobius"/>
    </source>
</evidence>
<dbReference type="Gene3D" id="1.20.120.350">
    <property type="entry name" value="Voltage-gated potassium channels. Chain C"/>
    <property type="match status" value="1"/>
</dbReference>
<dbReference type="InterPro" id="IPR002048">
    <property type="entry name" value="EF_hand_dom"/>
</dbReference>
<sequence length="525" mass="58207">MAIPGQPAEPAMLPPDMPGLPGFMASIDLRLARLSEQIATLMERKAVPPKVEDASARSPSKNRSDELLSAVPIPSVQTSPSPSRGRSSVRSAFGEPERRLAFEDEDRSVDASVRSYQPARVAPKRRPQPLRSMDLRTAWQLHTQSHGSPELSSTSPPDTDMNIKSVLRFGRSSDWLWELLDDPNSSNCAAVVSTVLKVLVILSMVMSQLRVAEIPSIEPFAASLVDLAFDSIFGLEFLCRILSAPSKARYLADPLNWADLLTACALPLHIAELAGADSQALNIVLLFFVPLARLLKLLRYFEVFRLLIVAFRSSASALPVLFYFLCVIVLISASAIYLVESRSNIPSMNHSLWLAVVTITTVGYGDYFPKSLPGYVIVSFLTLTSVLFLALPVGIIGNEFTACWQSRTQVLLTTRARKCMQKWGYTASQVRMLFEYVDLDHDGTLSISEFMELMRQMRIGIGGVTAFELFTLFDDDQSGSIDYVEFLRHVFPEQYIRSQSSPDSFRSSKGRVSCALQRLEGLNLP</sequence>
<dbReference type="InterPro" id="IPR018247">
    <property type="entry name" value="EF_Hand_1_Ca_BS"/>
</dbReference>
<keyword evidence="3" id="KW-0633">Potassium transport</keyword>
<keyword evidence="8" id="KW-0630">Potassium</keyword>
<dbReference type="AlphaFoldDB" id="A0AA36IG23"/>
<dbReference type="GO" id="GO:0001508">
    <property type="term" value="P:action potential"/>
    <property type="evidence" value="ECO:0007669"/>
    <property type="project" value="TreeGrafter"/>
</dbReference>
<gene>
    <name evidence="16" type="ORF">EVOR1521_LOCUS13152</name>
</gene>
<dbReference type="SUPFAM" id="SSF47473">
    <property type="entry name" value="EF-hand"/>
    <property type="match status" value="1"/>
</dbReference>
<evidence type="ECO:0000313" key="16">
    <source>
        <dbReference type="EMBL" id="CAJ1386991.1"/>
    </source>
</evidence>
<dbReference type="SMART" id="SM00054">
    <property type="entry name" value="EFh"/>
    <property type="match status" value="2"/>
</dbReference>
<organism evidence="16 17">
    <name type="scientific">Effrenium voratum</name>
    <dbReference type="NCBI Taxonomy" id="2562239"/>
    <lineage>
        <taxon>Eukaryota</taxon>
        <taxon>Sar</taxon>
        <taxon>Alveolata</taxon>
        <taxon>Dinophyceae</taxon>
        <taxon>Suessiales</taxon>
        <taxon>Symbiodiniaceae</taxon>
        <taxon>Effrenium</taxon>
    </lineage>
</organism>
<evidence type="ECO:0000256" key="13">
    <source>
        <dbReference type="SAM" id="MobiDB-lite"/>
    </source>
</evidence>
<dbReference type="Pfam" id="PF00520">
    <property type="entry name" value="Ion_trans"/>
    <property type="match status" value="1"/>
</dbReference>
<evidence type="ECO:0000259" key="15">
    <source>
        <dbReference type="PROSITE" id="PS50222"/>
    </source>
</evidence>
<proteinExistence type="predicted"/>
<feature type="compositionally biased region" description="Basic and acidic residues" evidence="13">
    <location>
        <begin position="44"/>
        <end position="55"/>
    </location>
</feature>
<evidence type="ECO:0000256" key="6">
    <source>
        <dbReference type="ARBA" id="ARBA00022837"/>
    </source>
</evidence>
<dbReference type="PRINTS" id="PR00169">
    <property type="entry name" value="KCHANNEL"/>
</dbReference>
<dbReference type="Gene3D" id="1.10.287.70">
    <property type="match status" value="1"/>
</dbReference>
<evidence type="ECO:0000256" key="7">
    <source>
        <dbReference type="ARBA" id="ARBA00022882"/>
    </source>
</evidence>
<keyword evidence="11 14" id="KW-0472">Membrane</keyword>
<keyword evidence="7" id="KW-0851">Voltage-gated channel</keyword>
<feature type="region of interest" description="Disordered" evidence="13">
    <location>
        <begin position="44"/>
        <end position="129"/>
    </location>
</feature>
<keyword evidence="4 14" id="KW-0812">Transmembrane</keyword>
<keyword evidence="2" id="KW-0813">Transport</keyword>
<feature type="transmembrane region" description="Helical" evidence="14">
    <location>
        <begin position="321"/>
        <end position="339"/>
    </location>
</feature>
<dbReference type="PROSITE" id="PS00018">
    <property type="entry name" value="EF_HAND_1"/>
    <property type="match status" value="2"/>
</dbReference>
<reference evidence="16" key="1">
    <citation type="submission" date="2023-08" db="EMBL/GenBank/DDBJ databases">
        <authorList>
            <person name="Chen Y."/>
            <person name="Shah S."/>
            <person name="Dougan E. K."/>
            <person name="Thang M."/>
            <person name="Chan C."/>
        </authorList>
    </citation>
    <scope>NUCLEOTIDE SEQUENCE</scope>
</reference>
<evidence type="ECO:0000313" key="17">
    <source>
        <dbReference type="Proteomes" id="UP001178507"/>
    </source>
</evidence>
<feature type="compositionally biased region" description="Low complexity" evidence="13">
    <location>
        <begin position="79"/>
        <end position="91"/>
    </location>
</feature>
<keyword evidence="9 14" id="KW-1133">Transmembrane helix</keyword>
<comment type="subcellular location">
    <subcellularLocation>
        <location evidence="1">Membrane</location>
        <topology evidence="1">Multi-pass membrane protein</topology>
    </subcellularLocation>
</comment>
<dbReference type="PANTHER" id="PTHR11537">
    <property type="entry name" value="VOLTAGE-GATED POTASSIUM CHANNEL"/>
    <property type="match status" value="1"/>
</dbReference>
<evidence type="ECO:0000256" key="11">
    <source>
        <dbReference type="ARBA" id="ARBA00023136"/>
    </source>
</evidence>
<name>A0AA36IG23_9DINO</name>
<evidence type="ECO:0000256" key="9">
    <source>
        <dbReference type="ARBA" id="ARBA00022989"/>
    </source>
</evidence>
<evidence type="ECO:0000256" key="12">
    <source>
        <dbReference type="ARBA" id="ARBA00023303"/>
    </source>
</evidence>
<keyword evidence="5" id="KW-0631">Potassium channel</keyword>
<keyword evidence="10" id="KW-0406">Ion transport</keyword>
<dbReference type="GO" id="GO:0005509">
    <property type="term" value="F:calcium ion binding"/>
    <property type="evidence" value="ECO:0007669"/>
    <property type="project" value="InterPro"/>
</dbReference>
<keyword evidence="6" id="KW-0106">Calcium</keyword>
<evidence type="ECO:0000256" key="5">
    <source>
        <dbReference type="ARBA" id="ARBA00022826"/>
    </source>
</evidence>
<dbReference type="InterPro" id="IPR027359">
    <property type="entry name" value="Volt_channel_dom_sf"/>
</dbReference>
<dbReference type="Gene3D" id="1.10.238.10">
    <property type="entry name" value="EF-hand"/>
    <property type="match status" value="1"/>
</dbReference>
<evidence type="ECO:0000256" key="10">
    <source>
        <dbReference type="ARBA" id="ARBA00023065"/>
    </source>
</evidence>
<keyword evidence="12" id="KW-0407">Ion channel</keyword>
<dbReference type="GO" id="GO:0008076">
    <property type="term" value="C:voltage-gated potassium channel complex"/>
    <property type="evidence" value="ECO:0007669"/>
    <property type="project" value="InterPro"/>
</dbReference>
<keyword evidence="17" id="KW-1185">Reference proteome</keyword>
<dbReference type="Proteomes" id="UP001178507">
    <property type="component" value="Unassembled WGS sequence"/>
</dbReference>
<feature type="transmembrane region" description="Helical" evidence="14">
    <location>
        <begin position="351"/>
        <end position="368"/>
    </location>
</feature>
<comment type="caution">
    <text evidence="16">The sequence shown here is derived from an EMBL/GenBank/DDBJ whole genome shotgun (WGS) entry which is preliminary data.</text>
</comment>
<dbReference type="SUPFAM" id="SSF81324">
    <property type="entry name" value="Voltage-gated potassium channels"/>
    <property type="match status" value="1"/>
</dbReference>
<accession>A0AA36IG23</accession>
<dbReference type="InterPro" id="IPR028325">
    <property type="entry name" value="VG_K_chnl"/>
</dbReference>
<feature type="domain" description="EF-hand" evidence="15">
    <location>
        <begin position="425"/>
        <end position="460"/>
    </location>
</feature>